<dbReference type="PROSITE" id="PS51340">
    <property type="entry name" value="MOSC"/>
    <property type="match status" value="1"/>
</dbReference>
<evidence type="ECO:0000313" key="2">
    <source>
        <dbReference type="EMBL" id="MFC5367004.1"/>
    </source>
</evidence>
<dbReference type="PANTHER" id="PTHR36930">
    <property type="entry name" value="METAL-SULFUR CLUSTER BIOSYNTHESIS PROTEINS YUAD-RELATED"/>
    <property type="match status" value="1"/>
</dbReference>
<feature type="domain" description="MOSC" evidence="1">
    <location>
        <begin position="30"/>
        <end position="162"/>
    </location>
</feature>
<dbReference type="AlphaFoldDB" id="A0ABD5RAE5"/>
<gene>
    <name evidence="2" type="ORF">ACFPJ5_08630</name>
</gene>
<dbReference type="InterPro" id="IPR005302">
    <property type="entry name" value="MoCF_Sase_C"/>
</dbReference>
<name>A0ABD5RAE5_9EURY</name>
<dbReference type="Pfam" id="PF03473">
    <property type="entry name" value="MOSC"/>
    <property type="match status" value="1"/>
</dbReference>
<dbReference type="SUPFAM" id="SSF50800">
    <property type="entry name" value="PK beta-barrel domain-like"/>
    <property type="match status" value="1"/>
</dbReference>
<comment type="caution">
    <text evidence="2">The sequence shown here is derived from an EMBL/GenBank/DDBJ whole genome shotgun (WGS) entry which is preliminary data.</text>
</comment>
<organism evidence="2 3">
    <name type="scientific">Salinirubrum litoreum</name>
    <dbReference type="NCBI Taxonomy" id="1126234"/>
    <lineage>
        <taxon>Archaea</taxon>
        <taxon>Methanobacteriati</taxon>
        <taxon>Methanobacteriota</taxon>
        <taxon>Stenosarchaea group</taxon>
        <taxon>Halobacteria</taxon>
        <taxon>Halobacteriales</taxon>
        <taxon>Haloferacaceae</taxon>
        <taxon>Salinirubrum</taxon>
    </lineage>
</organism>
<sequence>MDDSEPDEDETPTFAGRVTGLWLADERTASPTARETVEAVAGRGLRGDRYFRPADAEGPGVEVTLIEREALRAAERDYDVSLPAGAHRRNVVTAGVPLNHLVGRRFRVGEAVVEGTGLCEPCAHMESLAVEGARESLVHRGGLEARIVETGHLAVGDDVSPR</sequence>
<proteinExistence type="predicted"/>
<dbReference type="RefSeq" id="WP_227227667.1">
    <property type="nucleotide sequence ID" value="NZ_JAJCVJ010000001.1"/>
</dbReference>
<dbReference type="Proteomes" id="UP001596201">
    <property type="component" value="Unassembled WGS sequence"/>
</dbReference>
<keyword evidence="3" id="KW-1185">Reference proteome</keyword>
<dbReference type="PANTHER" id="PTHR36930:SF1">
    <property type="entry name" value="MOSC DOMAIN-CONTAINING PROTEIN"/>
    <property type="match status" value="1"/>
</dbReference>
<evidence type="ECO:0000313" key="3">
    <source>
        <dbReference type="Proteomes" id="UP001596201"/>
    </source>
</evidence>
<dbReference type="InterPro" id="IPR011037">
    <property type="entry name" value="Pyrv_Knase-like_insert_dom_sf"/>
</dbReference>
<evidence type="ECO:0000259" key="1">
    <source>
        <dbReference type="PROSITE" id="PS51340"/>
    </source>
</evidence>
<reference evidence="2 3" key="1">
    <citation type="journal article" date="2019" name="Int. J. Syst. Evol. Microbiol.">
        <title>The Global Catalogue of Microorganisms (GCM) 10K type strain sequencing project: providing services to taxonomists for standard genome sequencing and annotation.</title>
        <authorList>
            <consortium name="The Broad Institute Genomics Platform"/>
            <consortium name="The Broad Institute Genome Sequencing Center for Infectious Disease"/>
            <person name="Wu L."/>
            <person name="Ma J."/>
        </authorList>
    </citation>
    <scope>NUCLEOTIDE SEQUENCE [LARGE SCALE GENOMIC DNA]</scope>
    <source>
        <strain evidence="2 3">CGMCC 1.12237</strain>
    </source>
</reference>
<dbReference type="EMBL" id="JBHSKX010000001">
    <property type="protein sequence ID" value="MFC5367004.1"/>
    <property type="molecule type" value="Genomic_DNA"/>
</dbReference>
<accession>A0ABD5RAE5</accession>
<dbReference type="InterPro" id="IPR052716">
    <property type="entry name" value="MOSC_domain"/>
</dbReference>
<protein>
    <submittedName>
        <fullName evidence="2">MOSC domain-containing protein</fullName>
    </submittedName>
</protein>
<dbReference type="Gene3D" id="2.40.33.20">
    <property type="entry name" value="PK beta-barrel domain-like"/>
    <property type="match status" value="1"/>
</dbReference>